<dbReference type="PATRIC" id="fig|1123500.6.peg.1111"/>
<evidence type="ECO:0000313" key="3">
    <source>
        <dbReference type="EMBL" id="KRN31229.1"/>
    </source>
</evidence>
<dbReference type="STRING" id="1123500.GCA_000420365_01163"/>
<reference evidence="3 4" key="1">
    <citation type="journal article" date="2015" name="Genome Announc.">
        <title>Expanding the biotechnology potential of lactobacilli through comparative genomics of 213 strains and associated genera.</title>
        <authorList>
            <person name="Sun Z."/>
            <person name="Harris H.M."/>
            <person name="McCann A."/>
            <person name="Guo C."/>
            <person name="Argimon S."/>
            <person name="Zhang W."/>
            <person name="Yang X."/>
            <person name="Jeffery I.B."/>
            <person name="Cooney J.C."/>
            <person name="Kagawa T.F."/>
            <person name="Liu W."/>
            <person name="Song Y."/>
            <person name="Salvetti E."/>
            <person name="Wrobel A."/>
            <person name="Rasinkangas P."/>
            <person name="Parkhill J."/>
            <person name="Rea M.C."/>
            <person name="O'Sullivan O."/>
            <person name="Ritari J."/>
            <person name="Douillard F.P."/>
            <person name="Paul Ross R."/>
            <person name="Yang R."/>
            <person name="Briner A.E."/>
            <person name="Felis G.E."/>
            <person name="de Vos W.M."/>
            <person name="Barrangou R."/>
            <person name="Klaenhammer T.R."/>
            <person name="Caufield P.W."/>
            <person name="Cui Y."/>
            <person name="Zhang H."/>
            <person name="O'Toole P.W."/>
        </authorList>
    </citation>
    <scope>NUCLEOTIDE SEQUENCE [LARGE SCALE GENOMIC DNA]</scope>
    <source>
        <strain evidence="3 4">DSM 20190</strain>
    </source>
</reference>
<keyword evidence="1" id="KW-0812">Transmembrane</keyword>
<keyword evidence="4" id="KW-1185">Reference proteome</keyword>
<dbReference type="Gene3D" id="3.30.310.160">
    <property type="entry name" value="YycH protein, domain 2"/>
    <property type="match status" value="1"/>
</dbReference>
<organism evidence="3 4">
    <name type="scientific">Weissella halotolerans DSM 20190</name>
    <dbReference type="NCBI Taxonomy" id="1123500"/>
    <lineage>
        <taxon>Bacteria</taxon>
        <taxon>Bacillati</taxon>
        <taxon>Bacillota</taxon>
        <taxon>Bacilli</taxon>
        <taxon>Lactobacillales</taxon>
        <taxon>Lactobacillaceae</taxon>
        <taxon>Weissella</taxon>
    </lineage>
</organism>
<accession>A0A0R2G2N7</accession>
<protein>
    <recommendedName>
        <fullName evidence="2">Regulatory protein YycH domain-containing protein</fullName>
    </recommendedName>
</protein>
<dbReference type="eggNOG" id="COG4863">
    <property type="taxonomic scope" value="Bacteria"/>
</dbReference>
<evidence type="ECO:0000259" key="2">
    <source>
        <dbReference type="Pfam" id="PF07435"/>
    </source>
</evidence>
<dbReference type="Gene3D" id="3.10.450.310">
    <property type="match status" value="1"/>
</dbReference>
<dbReference type="Proteomes" id="UP000051296">
    <property type="component" value="Unassembled WGS sequence"/>
</dbReference>
<dbReference type="CDD" id="cd15787">
    <property type="entry name" value="YycH_N"/>
    <property type="match status" value="1"/>
</dbReference>
<evidence type="ECO:0000313" key="4">
    <source>
        <dbReference type="Proteomes" id="UP000051296"/>
    </source>
</evidence>
<sequence>MSGMSKALNKHRKKFTLRKWGLAIVVAGLVLISLALSVMIWLSVGKNTGARNTAGVKQDKQLVSAKAIENLYDFSQVVMQDDDHARAIRDYRGLSNRLIKRVTHWRVRTASVKEVSANAYVKALEKPGNVVLIYPDHVAGEIVQKRLNQVMGLPSAAKIDRIQLPLKGRGQLRLFDDVNRKIYQSEVIKGQALASLMSDKEATTPVHYQWFAKSKRVQTVYENPLKMHKKNYLINTLSMDTVLASAFPGRDISPTIRENDDQTIYTGQNARQLIVDKKTDAIQYINFDHDIKQKRLDFQQNKAYETLDTLQQMNENLYYFDEADRGQQLGYRLYVNGLPVFNQAGSIGALSQVKSTGHRQVVTYARRSVTVPLPDAREGVVTLPDSNKAYQVLTKAGYQKDAIQNMTPGYVWVDSNDGQYASLQPTWFIKYQDQWATLADLKKQGHHKEDAK</sequence>
<dbReference type="AlphaFoldDB" id="A0A0R2G2N7"/>
<keyword evidence="1" id="KW-1133">Transmembrane helix</keyword>
<dbReference type="InParanoid" id="A0A0R2G2N7"/>
<comment type="caution">
    <text evidence="3">The sequence shown here is derived from an EMBL/GenBank/DDBJ whole genome shotgun (WGS) entry which is preliminary data.</text>
</comment>
<feature type="transmembrane region" description="Helical" evidence="1">
    <location>
        <begin position="20"/>
        <end position="42"/>
    </location>
</feature>
<proteinExistence type="predicted"/>
<dbReference type="InterPro" id="IPR009996">
    <property type="entry name" value="YycH"/>
</dbReference>
<name>A0A0R2G2N7_9LACO</name>
<dbReference type="FunCoup" id="A0A0R2G2N7">
    <property type="interactions" value="45"/>
</dbReference>
<dbReference type="InterPro" id="IPR042274">
    <property type="entry name" value="YycH/YycI_2"/>
</dbReference>
<feature type="domain" description="Regulatory protein YycH" evidence="2">
    <location>
        <begin position="24"/>
        <end position="444"/>
    </location>
</feature>
<gene>
    <name evidence="3" type="ORF">IV68_GL001111</name>
</gene>
<dbReference type="Pfam" id="PF07435">
    <property type="entry name" value="YycH"/>
    <property type="match status" value="1"/>
</dbReference>
<dbReference type="EMBL" id="JQAX01000004">
    <property type="protein sequence ID" value="KRN31229.1"/>
    <property type="molecule type" value="Genomic_DNA"/>
</dbReference>
<keyword evidence="1" id="KW-0472">Membrane</keyword>
<evidence type="ECO:0000256" key="1">
    <source>
        <dbReference type="SAM" id="Phobius"/>
    </source>
</evidence>